<proteinExistence type="predicted"/>
<sequence length="67" mass="7728">MSKYFVYMVAFHLTSKLWTRYAPLNAIRKSLTRERFVILSGLIQRMWTPGLLAQGVLAGCLVLRLPM</sequence>
<dbReference type="AlphaFoldDB" id="A0ABD0R6M6"/>
<reference evidence="1 2" key="1">
    <citation type="submission" date="2024-05" db="EMBL/GenBank/DDBJ databases">
        <title>Genome sequencing and assembly of Indian major carp, Cirrhinus mrigala (Hamilton, 1822).</title>
        <authorList>
            <person name="Mohindra V."/>
            <person name="Chowdhury L.M."/>
            <person name="Lal K."/>
            <person name="Jena J.K."/>
        </authorList>
    </citation>
    <scope>NUCLEOTIDE SEQUENCE [LARGE SCALE GENOMIC DNA]</scope>
    <source>
        <strain evidence="1">CM1030</strain>
        <tissue evidence="1">Blood</tissue>
    </source>
</reference>
<evidence type="ECO:0000313" key="1">
    <source>
        <dbReference type="EMBL" id="KAL0193366.1"/>
    </source>
</evidence>
<gene>
    <name evidence="1" type="ORF">M9458_011662</name>
</gene>
<evidence type="ECO:0000313" key="2">
    <source>
        <dbReference type="Proteomes" id="UP001529510"/>
    </source>
</evidence>
<accession>A0ABD0R6M6</accession>
<dbReference type="EMBL" id="JAMKFB020000005">
    <property type="protein sequence ID" value="KAL0193366.1"/>
    <property type="molecule type" value="Genomic_DNA"/>
</dbReference>
<keyword evidence="2" id="KW-1185">Reference proteome</keyword>
<protein>
    <submittedName>
        <fullName evidence="1">Uncharacterized protein</fullName>
    </submittedName>
</protein>
<feature type="non-terminal residue" evidence="1">
    <location>
        <position position="67"/>
    </location>
</feature>
<comment type="caution">
    <text evidence="1">The sequence shown here is derived from an EMBL/GenBank/DDBJ whole genome shotgun (WGS) entry which is preliminary data.</text>
</comment>
<dbReference type="Proteomes" id="UP001529510">
    <property type="component" value="Unassembled WGS sequence"/>
</dbReference>
<name>A0ABD0R6M6_CIRMR</name>
<organism evidence="1 2">
    <name type="scientific">Cirrhinus mrigala</name>
    <name type="common">Mrigala</name>
    <dbReference type="NCBI Taxonomy" id="683832"/>
    <lineage>
        <taxon>Eukaryota</taxon>
        <taxon>Metazoa</taxon>
        <taxon>Chordata</taxon>
        <taxon>Craniata</taxon>
        <taxon>Vertebrata</taxon>
        <taxon>Euteleostomi</taxon>
        <taxon>Actinopterygii</taxon>
        <taxon>Neopterygii</taxon>
        <taxon>Teleostei</taxon>
        <taxon>Ostariophysi</taxon>
        <taxon>Cypriniformes</taxon>
        <taxon>Cyprinidae</taxon>
        <taxon>Labeoninae</taxon>
        <taxon>Labeonini</taxon>
        <taxon>Cirrhinus</taxon>
    </lineage>
</organism>